<evidence type="ECO:0000256" key="1">
    <source>
        <dbReference type="SAM" id="MobiDB-lite"/>
    </source>
</evidence>
<evidence type="ECO:0000313" key="2">
    <source>
        <dbReference type="EMBL" id="CAI9268896.1"/>
    </source>
</evidence>
<dbReference type="EMBL" id="OX465077">
    <property type="protein sequence ID" value="CAI9268896.1"/>
    <property type="molecule type" value="Genomic_DNA"/>
</dbReference>
<proteinExistence type="predicted"/>
<dbReference type="Proteomes" id="UP001177003">
    <property type="component" value="Chromosome 1"/>
</dbReference>
<keyword evidence="3" id="KW-1185">Reference proteome</keyword>
<name>A0AA35V8J5_LACSI</name>
<sequence>MLQDFFHPWLPPPRITPTRDRRNPTSTTKDNPGKEFRVYPNSTEWVNEDDTINNKKRHEVGAQSCEVRAQSCEVRTAIMDHDFNIYKKKIDEEFDKMSRKISSLTFKNLIRI</sequence>
<gene>
    <name evidence="2" type="ORF">LSALG_LOCUS9291</name>
</gene>
<accession>A0AA35V8J5</accession>
<evidence type="ECO:0000313" key="3">
    <source>
        <dbReference type="Proteomes" id="UP001177003"/>
    </source>
</evidence>
<organism evidence="2 3">
    <name type="scientific">Lactuca saligna</name>
    <name type="common">Willowleaf lettuce</name>
    <dbReference type="NCBI Taxonomy" id="75948"/>
    <lineage>
        <taxon>Eukaryota</taxon>
        <taxon>Viridiplantae</taxon>
        <taxon>Streptophyta</taxon>
        <taxon>Embryophyta</taxon>
        <taxon>Tracheophyta</taxon>
        <taxon>Spermatophyta</taxon>
        <taxon>Magnoliopsida</taxon>
        <taxon>eudicotyledons</taxon>
        <taxon>Gunneridae</taxon>
        <taxon>Pentapetalae</taxon>
        <taxon>asterids</taxon>
        <taxon>campanulids</taxon>
        <taxon>Asterales</taxon>
        <taxon>Asteraceae</taxon>
        <taxon>Cichorioideae</taxon>
        <taxon>Cichorieae</taxon>
        <taxon>Lactucinae</taxon>
        <taxon>Lactuca</taxon>
    </lineage>
</organism>
<feature type="region of interest" description="Disordered" evidence="1">
    <location>
        <begin position="1"/>
        <end position="38"/>
    </location>
</feature>
<reference evidence="2" key="1">
    <citation type="submission" date="2023-04" db="EMBL/GenBank/DDBJ databases">
        <authorList>
            <person name="Vijverberg K."/>
            <person name="Xiong W."/>
            <person name="Schranz E."/>
        </authorList>
    </citation>
    <scope>NUCLEOTIDE SEQUENCE</scope>
</reference>
<dbReference type="AlphaFoldDB" id="A0AA35V8J5"/>
<protein>
    <submittedName>
        <fullName evidence="2">Uncharacterized protein</fullName>
    </submittedName>
</protein>